<keyword evidence="2" id="KW-1185">Reference proteome</keyword>
<protein>
    <submittedName>
        <fullName evidence="1">Uncharacterized protein</fullName>
    </submittedName>
</protein>
<dbReference type="Proteomes" id="UP001177260">
    <property type="component" value="Unassembled WGS sequence"/>
</dbReference>
<name>A0ACC3AR85_9EURO</name>
<evidence type="ECO:0000313" key="1">
    <source>
        <dbReference type="EMBL" id="KAK1140181.1"/>
    </source>
</evidence>
<gene>
    <name evidence="1" type="ORF">N8T08_010569</name>
</gene>
<reference evidence="1 2" key="1">
    <citation type="journal article" date="2023" name="ACS Omega">
        <title>Identification of the Neoaspergillic Acid Biosynthesis Gene Cluster by Establishing an In Vitro CRISPR-Ribonucleoprotein Genetic System in Aspergillus melleus.</title>
        <authorList>
            <person name="Yuan B."/>
            <person name="Grau M.F."/>
            <person name="Murata R.M."/>
            <person name="Torok T."/>
            <person name="Venkateswaran K."/>
            <person name="Stajich J.E."/>
            <person name="Wang C.C.C."/>
        </authorList>
    </citation>
    <scope>NUCLEOTIDE SEQUENCE [LARGE SCALE GENOMIC DNA]</scope>
    <source>
        <strain evidence="1 2">IMV 1140</strain>
    </source>
</reference>
<accession>A0ACC3AR85</accession>
<evidence type="ECO:0000313" key="2">
    <source>
        <dbReference type="Proteomes" id="UP001177260"/>
    </source>
</evidence>
<dbReference type="EMBL" id="JAOPJF010000088">
    <property type="protein sequence ID" value="KAK1140181.1"/>
    <property type="molecule type" value="Genomic_DNA"/>
</dbReference>
<sequence length="365" mass="40245">MSDDEDYYDEFDEIFWIEEPEPEIADDLAATATYDAIFYDDPSLEIEDFYSDWDDVSDDYYDEDPTAVRIQRVMANWPNRDLNLNPAVAAVAAPPPQKKRKHQSKPKSKSIDAPKTDVASFRGTVWRTSTDETKSKLYEPGDGEKVALLKNWREVFRTSHPANERARIRKGAGAVLGKSGSGENGNGLNGRTRAGNGTARKDTQGHMEDEWDADAEMETSATAPVKAFSPPPVHASRVVESAADIPVNSKMVEHEYPIEGHENYEETLGMKARESKEGDHTRGKKSQPQVNGVAAGKSSNQSTGQPAAARGRKRKASVSHEESANKNGPDTPSSPRSKRIASKKVGEAEESTGPVRRSARNRDKK</sequence>
<organism evidence="1 2">
    <name type="scientific">Aspergillus melleus</name>
    <dbReference type="NCBI Taxonomy" id="138277"/>
    <lineage>
        <taxon>Eukaryota</taxon>
        <taxon>Fungi</taxon>
        <taxon>Dikarya</taxon>
        <taxon>Ascomycota</taxon>
        <taxon>Pezizomycotina</taxon>
        <taxon>Eurotiomycetes</taxon>
        <taxon>Eurotiomycetidae</taxon>
        <taxon>Eurotiales</taxon>
        <taxon>Aspergillaceae</taxon>
        <taxon>Aspergillus</taxon>
        <taxon>Aspergillus subgen. Circumdati</taxon>
    </lineage>
</organism>
<comment type="caution">
    <text evidence="1">The sequence shown here is derived from an EMBL/GenBank/DDBJ whole genome shotgun (WGS) entry which is preliminary data.</text>
</comment>
<proteinExistence type="predicted"/>